<evidence type="ECO:0000313" key="2">
    <source>
        <dbReference type="Proteomes" id="UP000643279"/>
    </source>
</evidence>
<name>A0ABQ2B1U9_9MICC</name>
<proteinExistence type="predicted"/>
<dbReference type="InterPro" id="IPR002523">
    <property type="entry name" value="MgTranspt_CorA/ZnTranspt_ZntB"/>
</dbReference>
<sequence>MAPMVQTRLYRTGELEREDVAFNELDDLVRQEGVTVWVDYTSPTPDDLAGIEKVLGLHRLAVEDAVHDHQRPKLDRYPTHLFLAAYHAELGSDSDELKVSEIKALITKRALVTVHGPT</sequence>
<dbReference type="InterPro" id="IPR045861">
    <property type="entry name" value="CorA_cytoplasmic_dom"/>
</dbReference>
<gene>
    <name evidence="1" type="ORF">GCM10007170_44510</name>
</gene>
<dbReference type="SUPFAM" id="SSF143865">
    <property type="entry name" value="CorA soluble domain-like"/>
    <property type="match status" value="1"/>
</dbReference>
<dbReference type="Gene3D" id="3.30.460.20">
    <property type="entry name" value="CorA soluble domain-like"/>
    <property type="match status" value="1"/>
</dbReference>
<dbReference type="EMBL" id="BMFW01000047">
    <property type="protein sequence ID" value="GGI02539.1"/>
    <property type="molecule type" value="Genomic_DNA"/>
</dbReference>
<dbReference type="Pfam" id="PF01544">
    <property type="entry name" value="CorA"/>
    <property type="match status" value="1"/>
</dbReference>
<accession>A0ABQ2B1U9</accession>
<dbReference type="RefSeq" id="WP_268236325.1">
    <property type="nucleotide sequence ID" value="NZ_BMFW01000047.1"/>
</dbReference>
<reference evidence="2" key="1">
    <citation type="journal article" date="2019" name="Int. J. Syst. Evol. Microbiol.">
        <title>The Global Catalogue of Microorganisms (GCM) 10K type strain sequencing project: providing services to taxonomists for standard genome sequencing and annotation.</title>
        <authorList>
            <consortium name="The Broad Institute Genomics Platform"/>
            <consortium name="The Broad Institute Genome Sequencing Center for Infectious Disease"/>
            <person name="Wu L."/>
            <person name="Ma J."/>
        </authorList>
    </citation>
    <scope>NUCLEOTIDE SEQUENCE [LARGE SCALE GENOMIC DNA]</scope>
    <source>
        <strain evidence="2">CGMCC 1.12778</strain>
    </source>
</reference>
<keyword evidence="2" id="KW-1185">Reference proteome</keyword>
<comment type="caution">
    <text evidence="1">The sequence shown here is derived from an EMBL/GenBank/DDBJ whole genome shotgun (WGS) entry which is preliminary data.</text>
</comment>
<organism evidence="1 2">
    <name type="scientific">Arthrobacter liuii</name>
    <dbReference type="NCBI Taxonomy" id="1476996"/>
    <lineage>
        <taxon>Bacteria</taxon>
        <taxon>Bacillati</taxon>
        <taxon>Actinomycetota</taxon>
        <taxon>Actinomycetes</taxon>
        <taxon>Micrococcales</taxon>
        <taxon>Micrococcaceae</taxon>
        <taxon>Arthrobacter</taxon>
    </lineage>
</organism>
<evidence type="ECO:0008006" key="3">
    <source>
        <dbReference type="Google" id="ProtNLM"/>
    </source>
</evidence>
<protein>
    <recommendedName>
        <fullName evidence="3">Magnesium transporter CorA</fullName>
    </recommendedName>
</protein>
<dbReference type="Proteomes" id="UP000643279">
    <property type="component" value="Unassembled WGS sequence"/>
</dbReference>
<evidence type="ECO:0000313" key="1">
    <source>
        <dbReference type="EMBL" id="GGI02539.1"/>
    </source>
</evidence>